<sequence length="138" mass="15973">MKQINYITKDNFGKYGRIIDFTGQEGNPPFEVIIQNEDDPWRIAMLRVEEREFTFLEKHPGSLETFEPVEGICLLLVSLETQKSDYEVFVLDRAVCLDKDVWHGIVSLADVSKVKITENLEVDTDYYHLAAPMQIFVD</sequence>
<reference evidence="1" key="2">
    <citation type="submission" date="2021-04" db="EMBL/GenBank/DDBJ databases">
        <authorList>
            <person name="Liu J."/>
        </authorList>
    </citation>
    <scope>NUCLEOTIDE SEQUENCE</scope>
    <source>
        <strain evidence="1">BAD-6</strain>
    </source>
</reference>
<dbReference type="Gene3D" id="2.60.120.10">
    <property type="entry name" value="Jelly Rolls"/>
    <property type="match status" value="1"/>
</dbReference>
<dbReference type="EMBL" id="JAGSND010000017">
    <property type="protein sequence ID" value="MBR0599841.1"/>
    <property type="molecule type" value="Genomic_DNA"/>
</dbReference>
<dbReference type="Proteomes" id="UP000675664">
    <property type="component" value="Unassembled WGS sequence"/>
</dbReference>
<keyword evidence="2" id="KW-1185">Reference proteome</keyword>
<evidence type="ECO:0008006" key="3">
    <source>
        <dbReference type="Google" id="ProtNLM"/>
    </source>
</evidence>
<proteinExistence type="predicted"/>
<dbReference type="RefSeq" id="WP_227019973.1">
    <property type="nucleotide sequence ID" value="NZ_JAGSND010000017.1"/>
</dbReference>
<dbReference type="AlphaFoldDB" id="A0A8J7W3R7"/>
<reference evidence="1" key="1">
    <citation type="submission" date="2021-04" db="EMBL/GenBank/DDBJ databases">
        <title>Sinoanaerobacter chloroacetimidivorans sp. nov., an obligate anaerobic bacterium isolated from anaerobic sludge.</title>
        <authorList>
            <person name="Bao Y."/>
        </authorList>
    </citation>
    <scope>NUCLEOTIDE SEQUENCE</scope>
    <source>
        <strain evidence="1">BAD-6</strain>
    </source>
</reference>
<evidence type="ECO:0000313" key="2">
    <source>
        <dbReference type="Proteomes" id="UP000675664"/>
    </source>
</evidence>
<comment type="caution">
    <text evidence="1">The sequence shown here is derived from an EMBL/GenBank/DDBJ whole genome shotgun (WGS) entry which is preliminary data.</text>
</comment>
<gene>
    <name evidence="1" type="ORF">KCX82_18310</name>
</gene>
<dbReference type="SUPFAM" id="SSF51182">
    <property type="entry name" value="RmlC-like cupins"/>
    <property type="match status" value="1"/>
</dbReference>
<accession>A0A8J7W3R7</accession>
<dbReference type="InterPro" id="IPR014710">
    <property type="entry name" value="RmlC-like_jellyroll"/>
</dbReference>
<organism evidence="1 2">
    <name type="scientific">Sinanaerobacter chloroacetimidivorans</name>
    <dbReference type="NCBI Taxonomy" id="2818044"/>
    <lineage>
        <taxon>Bacteria</taxon>
        <taxon>Bacillati</taxon>
        <taxon>Bacillota</taxon>
        <taxon>Clostridia</taxon>
        <taxon>Peptostreptococcales</taxon>
        <taxon>Anaerovoracaceae</taxon>
        <taxon>Sinanaerobacter</taxon>
    </lineage>
</organism>
<name>A0A8J7W3R7_9FIRM</name>
<protein>
    <recommendedName>
        <fullName evidence="3">Ureidoglycolate hydrolase</fullName>
    </recommendedName>
</protein>
<evidence type="ECO:0000313" key="1">
    <source>
        <dbReference type="EMBL" id="MBR0599841.1"/>
    </source>
</evidence>
<dbReference type="InterPro" id="IPR011051">
    <property type="entry name" value="RmlC_Cupin_sf"/>
</dbReference>